<dbReference type="Pfam" id="PF07859">
    <property type="entry name" value="Abhydrolase_3"/>
    <property type="match status" value="1"/>
</dbReference>
<keyword evidence="1" id="KW-0378">Hydrolase</keyword>
<dbReference type="InterPro" id="IPR029058">
    <property type="entry name" value="AB_hydrolase_fold"/>
</dbReference>
<dbReference type="SUPFAM" id="SSF53474">
    <property type="entry name" value="alpha/beta-Hydrolases"/>
    <property type="match status" value="1"/>
</dbReference>
<feature type="domain" description="Alpha/beta hydrolase fold-3" evidence="2">
    <location>
        <begin position="40"/>
        <end position="250"/>
    </location>
</feature>
<dbReference type="AlphaFoldDB" id="A0A4R6DK83"/>
<sequence>MPTPQPPRIDRDVRYSDQHESLVLDVHRPGPGSPASVGAVVLVHGGGWFRGDKAKEDGLSARLVDAGYTVFVPNYRLAPTDVFPASRDDVLTAYEWALQSDVPFDRSKVAFFGGSAGGNLAVEGGIATGRPAVSWSGIFGLADIIRATDGTVDAAPTTQDLDAMRSADIDQTGRDDAFLRWVILQEVGGDRSALDGASTVGHVTASTGPVYLANSLEEWVPRSDPIALQAALAAVGVPSTLQLIPGLRHAEGYTDHALPGSLAFLAQALEVEHR</sequence>
<proteinExistence type="predicted"/>
<evidence type="ECO:0000313" key="3">
    <source>
        <dbReference type="EMBL" id="TDN44834.1"/>
    </source>
</evidence>
<dbReference type="GO" id="GO:0016787">
    <property type="term" value="F:hydrolase activity"/>
    <property type="evidence" value="ECO:0007669"/>
    <property type="project" value="UniProtKB-KW"/>
</dbReference>
<dbReference type="InterPro" id="IPR013094">
    <property type="entry name" value="AB_hydrolase_3"/>
</dbReference>
<dbReference type="Gene3D" id="3.40.50.1820">
    <property type="entry name" value="alpha/beta hydrolase"/>
    <property type="match status" value="1"/>
</dbReference>
<name>A0A4R6DK83_9MICO</name>
<comment type="caution">
    <text evidence="3">The sequence shown here is derived from an EMBL/GenBank/DDBJ whole genome shotgun (WGS) entry which is preliminary data.</text>
</comment>
<evidence type="ECO:0000256" key="1">
    <source>
        <dbReference type="ARBA" id="ARBA00022801"/>
    </source>
</evidence>
<dbReference type="RefSeq" id="WP_166645651.1">
    <property type="nucleotide sequence ID" value="NZ_SNVW01000004.1"/>
</dbReference>
<dbReference type="EMBL" id="SNVW01000004">
    <property type="protein sequence ID" value="TDN44834.1"/>
    <property type="molecule type" value="Genomic_DNA"/>
</dbReference>
<evidence type="ECO:0000259" key="2">
    <source>
        <dbReference type="Pfam" id="PF07859"/>
    </source>
</evidence>
<reference evidence="3 4" key="1">
    <citation type="submission" date="2019-03" db="EMBL/GenBank/DDBJ databases">
        <title>Genomic analyses of the natural microbiome of Caenorhabditis elegans.</title>
        <authorList>
            <person name="Samuel B."/>
        </authorList>
    </citation>
    <scope>NUCLEOTIDE SEQUENCE [LARGE SCALE GENOMIC DNA]</scope>
    <source>
        <strain evidence="3 4">JUb65</strain>
    </source>
</reference>
<protein>
    <submittedName>
        <fullName evidence="3">Acetyl esterase/lipase</fullName>
    </submittedName>
</protein>
<evidence type="ECO:0000313" key="4">
    <source>
        <dbReference type="Proteomes" id="UP000295764"/>
    </source>
</evidence>
<dbReference type="InterPro" id="IPR050300">
    <property type="entry name" value="GDXG_lipolytic_enzyme"/>
</dbReference>
<gene>
    <name evidence="3" type="ORF">EDF64_104238</name>
</gene>
<organism evidence="3 4">
    <name type="scientific">Curtobacterium flaccumfaciens</name>
    <dbReference type="NCBI Taxonomy" id="2035"/>
    <lineage>
        <taxon>Bacteria</taxon>
        <taxon>Bacillati</taxon>
        <taxon>Actinomycetota</taxon>
        <taxon>Actinomycetes</taxon>
        <taxon>Micrococcales</taxon>
        <taxon>Microbacteriaceae</taxon>
        <taxon>Curtobacterium</taxon>
    </lineage>
</organism>
<accession>A0A4R6DK83</accession>
<dbReference type="PANTHER" id="PTHR48081">
    <property type="entry name" value="AB HYDROLASE SUPERFAMILY PROTEIN C4A8.06C"/>
    <property type="match status" value="1"/>
</dbReference>
<dbReference type="Proteomes" id="UP000295764">
    <property type="component" value="Unassembled WGS sequence"/>
</dbReference>